<dbReference type="InterPro" id="IPR011856">
    <property type="entry name" value="tRNA_endonuc-like_dom_sf"/>
</dbReference>
<dbReference type="RefSeq" id="WP_081012961.1">
    <property type="nucleotide sequence ID" value="NZ_CDNY01000004.1"/>
</dbReference>
<sequence>MRRGEESEQINLMQWCKYNEHIYPGLELIHHIANGGKRNKLEAVRLKQAGVKSGVPDLSLPVPKGEYNGLYIEMKYNGNKPTLNQKEWIEKLNKQGYYATVCDGFEEAKDTIIKYMSII</sequence>
<evidence type="ECO:0000256" key="1">
    <source>
        <dbReference type="ARBA" id="ARBA00001946"/>
    </source>
</evidence>
<dbReference type="Pfam" id="PF08774">
    <property type="entry name" value="VRR_NUC"/>
    <property type="match status" value="1"/>
</dbReference>
<dbReference type="Proteomes" id="UP000049685">
    <property type="component" value="Unassembled WGS sequence"/>
</dbReference>
<keyword evidence="3" id="KW-0378">Hydrolase</keyword>
<dbReference type="GO" id="GO:0003676">
    <property type="term" value="F:nucleic acid binding"/>
    <property type="evidence" value="ECO:0007669"/>
    <property type="project" value="InterPro"/>
</dbReference>
<dbReference type="SMART" id="SM00990">
    <property type="entry name" value="VRR_NUC"/>
    <property type="match status" value="1"/>
</dbReference>
<evidence type="ECO:0000313" key="5">
    <source>
        <dbReference type="EMBL" id="CEN31401.1"/>
    </source>
</evidence>
<keyword evidence="2" id="KW-0540">Nuclease</keyword>
<feature type="domain" description="VRR-NUC" evidence="4">
    <location>
        <begin position="3"/>
        <end position="106"/>
    </location>
</feature>
<proteinExistence type="predicted"/>
<protein>
    <submittedName>
        <fullName evidence="5">VRR-NUC domain-containing protein</fullName>
    </submittedName>
</protein>
<evidence type="ECO:0000256" key="2">
    <source>
        <dbReference type="ARBA" id="ARBA00022722"/>
    </source>
</evidence>
<dbReference type="Gene3D" id="3.40.1350.10">
    <property type="match status" value="1"/>
</dbReference>
<dbReference type="AlphaFoldDB" id="A0A9P1KWQ2"/>
<dbReference type="GO" id="GO:0004518">
    <property type="term" value="F:nuclease activity"/>
    <property type="evidence" value="ECO:0007669"/>
    <property type="project" value="UniProtKB-KW"/>
</dbReference>
<comment type="cofactor">
    <cofactor evidence="1">
        <name>Mg(2+)</name>
        <dbReference type="ChEBI" id="CHEBI:18420"/>
    </cofactor>
</comment>
<evidence type="ECO:0000256" key="3">
    <source>
        <dbReference type="ARBA" id="ARBA00022801"/>
    </source>
</evidence>
<dbReference type="InterPro" id="IPR014883">
    <property type="entry name" value="VRR_NUC"/>
</dbReference>
<dbReference type="EMBL" id="CDNY01000004">
    <property type="protein sequence ID" value="CEN31401.1"/>
    <property type="molecule type" value="Genomic_DNA"/>
</dbReference>
<dbReference type="GO" id="GO:0016788">
    <property type="term" value="F:hydrolase activity, acting on ester bonds"/>
    <property type="evidence" value="ECO:0007669"/>
    <property type="project" value="InterPro"/>
</dbReference>
<accession>A0A9P1KWQ2</accession>
<reference evidence="6" key="1">
    <citation type="submission" date="2015-01" db="EMBL/GenBank/DDBJ databases">
        <authorList>
            <person name="Aslett A.Martin."/>
            <person name="De Silva Nishadi"/>
        </authorList>
    </citation>
    <scope>NUCLEOTIDE SEQUENCE [LARGE SCALE GENOMIC DNA]</scope>
    <source>
        <strain evidence="6">UMC4404</strain>
    </source>
</reference>
<evidence type="ECO:0000259" key="4">
    <source>
        <dbReference type="SMART" id="SM00990"/>
    </source>
</evidence>
<gene>
    <name evidence="5" type="ORF">UMC4404_32751</name>
</gene>
<name>A0A9P1KWQ2_PARSO</name>
<comment type="caution">
    <text evidence="5">The sequence shown here is derived from an EMBL/GenBank/DDBJ whole genome shotgun (WGS) entry which is preliminary data.</text>
</comment>
<organism evidence="5 6">
    <name type="scientific">Paraclostridium sordellii</name>
    <name type="common">Clostridium sordellii</name>
    <dbReference type="NCBI Taxonomy" id="1505"/>
    <lineage>
        <taxon>Bacteria</taxon>
        <taxon>Bacillati</taxon>
        <taxon>Bacillota</taxon>
        <taxon>Clostridia</taxon>
        <taxon>Peptostreptococcales</taxon>
        <taxon>Peptostreptococcaceae</taxon>
        <taxon>Paraclostridium</taxon>
    </lineage>
</organism>
<evidence type="ECO:0000313" key="6">
    <source>
        <dbReference type="Proteomes" id="UP000049685"/>
    </source>
</evidence>